<sequence>MTTNGPEKPDVCAEFYPAVTSLTEHTADSSFPVVIENEYDQLKPDKLAKWRHTSSQFAGRSIEASPVLRRHILNAFLFYYTTSLNDGSDQPLREYTTSLPQRLLTLTADPIKSSHA</sequence>
<dbReference type="Proteomes" id="UP000054564">
    <property type="component" value="Unassembled WGS sequence"/>
</dbReference>
<protein>
    <submittedName>
        <fullName evidence="1">Uncharacterized protein</fullName>
    </submittedName>
</protein>
<comment type="caution">
    <text evidence="1">The sequence shown here is derived from an EMBL/GenBank/DDBJ whole genome shotgun (WGS) entry which is preliminary data.</text>
</comment>
<name>A0A0L0VK73_9BASI</name>
<gene>
    <name evidence="1" type="ORF">PSTG_07319</name>
</gene>
<reference evidence="2" key="1">
    <citation type="submission" date="2014-03" db="EMBL/GenBank/DDBJ databases">
        <title>The Genome Sequence of Puccinia striiformis f. sp. tritici PST-78.</title>
        <authorList>
            <consortium name="The Broad Institute Genome Sequencing Platform"/>
            <person name="Cuomo C."/>
            <person name="Hulbert S."/>
            <person name="Chen X."/>
            <person name="Walker B."/>
            <person name="Young S.K."/>
            <person name="Zeng Q."/>
            <person name="Gargeya S."/>
            <person name="Fitzgerald M."/>
            <person name="Haas B."/>
            <person name="Abouelleil A."/>
            <person name="Alvarado L."/>
            <person name="Arachchi H.M."/>
            <person name="Berlin A.M."/>
            <person name="Chapman S.B."/>
            <person name="Goldberg J."/>
            <person name="Griggs A."/>
            <person name="Gujja S."/>
            <person name="Hansen M."/>
            <person name="Howarth C."/>
            <person name="Imamovic A."/>
            <person name="Larimer J."/>
            <person name="McCowan C."/>
            <person name="Montmayeur A."/>
            <person name="Murphy C."/>
            <person name="Neiman D."/>
            <person name="Pearson M."/>
            <person name="Priest M."/>
            <person name="Roberts A."/>
            <person name="Saif S."/>
            <person name="Shea T."/>
            <person name="Sisk P."/>
            <person name="Sykes S."/>
            <person name="Wortman J."/>
            <person name="Nusbaum C."/>
            <person name="Birren B."/>
        </authorList>
    </citation>
    <scope>NUCLEOTIDE SEQUENCE [LARGE SCALE GENOMIC DNA]</scope>
    <source>
        <strain evidence="2">race PST-78</strain>
    </source>
</reference>
<evidence type="ECO:0000313" key="2">
    <source>
        <dbReference type="Proteomes" id="UP000054564"/>
    </source>
</evidence>
<dbReference type="AlphaFoldDB" id="A0A0L0VK73"/>
<accession>A0A0L0VK73</accession>
<evidence type="ECO:0000313" key="1">
    <source>
        <dbReference type="EMBL" id="KNE99389.1"/>
    </source>
</evidence>
<proteinExistence type="predicted"/>
<organism evidence="1 2">
    <name type="scientific">Puccinia striiformis f. sp. tritici PST-78</name>
    <dbReference type="NCBI Taxonomy" id="1165861"/>
    <lineage>
        <taxon>Eukaryota</taxon>
        <taxon>Fungi</taxon>
        <taxon>Dikarya</taxon>
        <taxon>Basidiomycota</taxon>
        <taxon>Pucciniomycotina</taxon>
        <taxon>Pucciniomycetes</taxon>
        <taxon>Pucciniales</taxon>
        <taxon>Pucciniaceae</taxon>
        <taxon>Puccinia</taxon>
    </lineage>
</organism>
<keyword evidence="2" id="KW-1185">Reference proteome</keyword>
<dbReference type="EMBL" id="AJIL01000046">
    <property type="protein sequence ID" value="KNE99389.1"/>
    <property type="molecule type" value="Genomic_DNA"/>
</dbReference>